<evidence type="ECO:0000313" key="3">
    <source>
        <dbReference type="EMBL" id="BAD26537.1"/>
    </source>
</evidence>
<proteinExistence type="predicted"/>
<gene>
    <name evidence="3" type="primary">B1175F05.25</name>
</gene>
<reference evidence="4" key="2">
    <citation type="journal article" date="2008" name="Nucleic Acids Res.">
        <title>The rice annotation project database (RAP-DB): 2008 update.</title>
        <authorList>
            <consortium name="The rice annotation project (RAP)"/>
        </authorList>
    </citation>
    <scope>GENOME REANNOTATION</scope>
    <source>
        <strain evidence="4">cv. Nipponbare</strain>
    </source>
</reference>
<dbReference type="EMBL" id="AP006562">
    <property type="protein sequence ID" value="BAD26537.1"/>
    <property type="molecule type" value="Genomic_DNA"/>
</dbReference>
<dbReference type="Proteomes" id="UP000000763">
    <property type="component" value="Chromosome 9"/>
</dbReference>
<organism evidence="3 4">
    <name type="scientific">Oryza sativa subsp. japonica</name>
    <name type="common">Rice</name>
    <dbReference type="NCBI Taxonomy" id="39947"/>
    <lineage>
        <taxon>Eukaryota</taxon>
        <taxon>Viridiplantae</taxon>
        <taxon>Streptophyta</taxon>
        <taxon>Embryophyta</taxon>
        <taxon>Tracheophyta</taxon>
        <taxon>Spermatophyta</taxon>
        <taxon>Magnoliopsida</taxon>
        <taxon>Liliopsida</taxon>
        <taxon>Poales</taxon>
        <taxon>Poaceae</taxon>
        <taxon>BOP clade</taxon>
        <taxon>Oryzoideae</taxon>
        <taxon>Oryzeae</taxon>
        <taxon>Oryzinae</taxon>
        <taxon>Oryza</taxon>
        <taxon>Oryza sativa</taxon>
    </lineage>
</organism>
<feature type="region of interest" description="Disordered" evidence="1">
    <location>
        <begin position="127"/>
        <end position="146"/>
    </location>
</feature>
<name>Q6H412_ORYSJ</name>
<dbReference type="AlphaFoldDB" id="Q6H412"/>
<evidence type="ECO:0000256" key="1">
    <source>
        <dbReference type="SAM" id="MobiDB-lite"/>
    </source>
</evidence>
<feature type="signal peptide" evidence="2">
    <location>
        <begin position="1"/>
        <end position="23"/>
    </location>
</feature>
<evidence type="ECO:0000313" key="4">
    <source>
        <dbReference type="Proteomes" id="UP000000763"/>
    </source>
</evidence>
<protein>
    <submittedName>
        <fullName evidence="3">Uncharacterized protein</fullName>
    </submittedName>
</protein>
<reference evidence="4" key="1">
    <citation type="journal article" date="2005" name="Nature">
        <title>The map-based sequence of the rice genome.</title>
        <authorList>
            <consortium name="International rice genome sequencing project (IRGSP)"/>
            <person name="Matsumoto T."/>
            <person name="Wu J."/>
            <person name="Kanamori H."/>
            <person name="Katayose Y."/>
            <person name="Fujisawa M."/>
            <person name="Namiki N."/>
            <person name="Mizuno H."/>
            <person name="Yamamoto K."/>
            <person name="Antonio B.A."/>
            <person name="Baba T."/>
            <person name="Sakata K."/>
            <person name="Nagamura Y."/>
            <person name="Aoki H."/>
            <person name="Arikawa K."/>
            <person name="Arita K."/>
            <person name="Bito T."/>
            <person name="Chiden Y."/>
            <person name="Fujitsuka N."/>
            <person name="Fukunaka R."/>
            <person name="Hamada M."/>
            <person name="Harada C."/>
            <person name="Hayashi A."/>
            <person name="Hijishita S."/>
            <person name="Honda M."/>
            <person name="Hosokawa S."/>
            <person name="Ichikawa Y."/>
            <person name="Idonuma A."/>
            <person name="Iijima M."/>
            <person name="Ikeda M."/>
            <person name="Ikeno M."/>
            <person name="Ito K."/>
            <person name="Ito S."/>
            <person name="Ito T."/>
            <person name="Ito Y."/>
            <person name="Ito Y."/>
            <person name="Iwabuchi A."/>
            <person name="Kamiya K."/>
            <person name="Karasawa W."/>
            <person name="Kurita K."/>
            <person name="Katagiri S."/>
            <person name="Kikuta A."/>
            <person name="Kobayashi H."/>
            <person name="Kobayashi N."/>
            <person name="Machita K."/>
            <person name="Maehara T."/>
            <person name="Masukawa M."/>
            <person name="Mizubayashi T."/>
            <person name="Mukai Y."/>
            <person name="Nagasaki H."/>
            <person name="Nagata Y."/>
            <person name="Naito S."/>
            <person name="Nakashima M."/>
            <person name="Nakama Y."/>
            <person name="Nakamichi Y."/>
            <person name="Nakamura M."/>
            <person name="Meguro A."/>
            <person name="Negishi M."/>
            <person name="Ohta I."/>
            <person name="Ohta T."/>
            <person name="Okamoto M."/>
            <person name="Ono N."/>
            <person name="Saji S."/>
            <person name="Sakaguchi M."/>
            <person name="Sakai K."/>
            <person name="Shibata M."/>
            <person name="Shimokawa T."/>
            <person name="Song J."/>
            <person name="Takazaki Y."/>
            <person name="Terasawa K."/>
            <person name="Tsugane M."/>
            <person name="Tsuji K."/>
            <person name="Ueda S."/>
            <person name="Waki K."/>
            <person name="Yamagata H."/>
            <person name="Yamamoto M."/>
            <person name="Yamamoto S."/>
            <person name="Yamane H."/>
            <person name="Yoshiki S."/>
            <person name="Yoshihara R."/>
            <person name="Yukawa K."/>
            <person name="Zhong H."/>
            <person name="Yano M."/>
            <person name="Yuan Q."/>
            <person name="Ouyang S."/>
            <person name="Liu J."/>
            <person name="Jones K.M."/>
            <person name="Gansberger K."/>
            <person name="Moffat K."/>
            <person name="Hill J."/>
            <person name="Bera J."/>
            <person name="Fadrosh D."/>
            <person name="Jin S."/>
            <person name="Johri S."/>
            <person name="Kim M."/>
            <person name="Overton L."/>
            <person name="Reardon M."/>
            <person name="Tsitrin T."/>
            <person name="Vuong H."/>
            <person name="Weaver B."/>
            <person name="Ciecko A."/>
            <person name="Tallon L."/>
            <person name="Jackson J."/>
            <person name="Pai G."/>
            <person name="Aken S.V."/>
            <person name="Utterback T."/>
            <person name="Reidmuller S."/>
            <person name="Feldblyum T."/>
            <person name="Hsiao J."/>
            <person name="Zismann V."/>
            <person name="Iobst S."/>
            <person name="de Vazeille A.R."/>
            <person name="Buell C.R."/>
            <person name="Ying K."/>
            <person name="Li Y."/>
            <person name="Lu T."/>
            <person name="Huang Y."/>
            <person name="Zhao Q."/>
            <person name="Feng Q."/>
            <person name="Zhang L."/>
            <person name="Zhu J."/>
            <person name="Weng Q."/>
            <person name="Mu J."/>
            <person name="Lu Y."/>
            <person name="Fan D."/>
            <person name="Liu Y."/>
            <person name="Guan J."/>
            <person name="Zhang Y."/>
            <person name="Yu S."/>
            <person name="Liu X."/>
            <person name="Zhang Y."/>
            <person name="Hong G."/>
            <person name="Han B."/>
            <person name="Choisne N."/>
            <person name="Demange N."/>
            <person name="Orjeda G."/>
            <person name="Samain S."/>
            <person name="Cattolico L."/>
            <person name="Pelletier E."/>
            <person name="Couloux A."/>
            <person name="Segurens B."/>
            <person name="Wincker P."/>
            <person name="D'Hont A."/>
            <person name="Scarpelli C."/>
            <person name="Weissenbach J."/>
            <person name="Salanoubat M."/>
            <person name="Quetier F."/>
            <person name="Yu Y."/>
            <person name="Kim H.R."/>
            <person name="Rambo T."/>
            <person name="Currie J."/>
            <person name="Collura K."/>
            <person name="Luo M."/>
            <person name="Yang T."/>
            <person name="Ammiraju J.S.S."/>
            <person name="Engler F."/>
            <person name="Soderlund C."/>
            <person name="Wing R.A."/>
            <person name="Palmer L.E."/>
            <person name="de la Bastide M."/>
            <person name="Spiegel L."/>
            <person name="Nascimento L."/>
            <person name="Zutavern T."/>
            <person name="O'Shaughnessy A."/>
            <person name="Dike S."/>
            <person name="Dedhia N."/>
            <person name="Preston R."/>
            <person name="Balija V."/>
            <person name="McCombie W.R."/>
            <person name="Chow T."/>
            <person name="Chen H."/>
            <person name="Chung M."/>
            <person name="Chen C."/>
            <person name="Shaw J."/>
            <person name="Wu H."/>
            <person name="Hsiao K."/>
            <person name="Chao Y."/>
            <person name="Chu M."/>
            <person name="Cheng C."/>
            <person name="Hour A."/>
            <person name="Lee P."/>
            <person name="Lin S."/>
            <person name="Lin Y."/>
            <person name="Liou J."/>
            <person name="Liu S."/>
            <person name="Hsing Y."/>
            <person name="Raghuvanshi S."/>
            <person name="Mohanty A."/>
            <person name="Bharti A.K."/>
            <person name="Gaur A."/>
            <person name="Gupta V."/>
            <person name="Kumar D."/>
            <person name="Ravi V."/>
            <person name="Vij S."/>
            <person name="Kapur A."/>
            <person name="Khurana P."/>
            <person name="Khurana P."/>
            <person name="Khurana J.P."/>
            <person name="Tyagi A.K."/>
            <person name="Gaikwad K."/>
            <person name="Singh A."/>
            <person name="Dalal V."/>
            <person name="Srivastava S."/>
            <person name="Dixit A."/>
            <person name="Pal A.K."/>
            <person name="Ghazi I.A."/>
            <person name="Yadav M."/>
            <person name="Pandit A."/>
            <person name="Bhargava A."/>
            <person name="Sureshbabu K."/>
            <person name="Batra K."/>
            <person name="Sharma T.R."/>
            <person name="Mohapatra T."/>
            <person name="Singh N.K."/>
            <person name="Messing J."/>
            <person name="Nelson A.B."/>
            <person name="Fuks G."/>
            <person name="Kavchok S."/>
            <person name="Keizer G."/>
            <person name="Linton E."/>
            <person name="Llaca V."/>
            <person name="Song R."/>
            <person name="Tanyolac B."/>
            <person name="Young S."/>
            <person name="Ho-Il K."/>
            <person name="Hahn J.H."/>
            <person name="Sangsakoo G."/>
            <person name="Vanavichit A."/>
            <person name="de Mattos Luiz.A.T."/>
            <person name="Zimmer P.D."/>
            <person name="Malone G."/>
            <person name="Dellagostin O."/>
            <person name="de Oliveira A.C."/>
            <person name="Bevan M."/>
            <person name="Bancroft I."/>
            <person name="Minx P."/>
            <person name="Cordum H."/>
            <person name="Wilson R."/>
            <person name="Cheng Z."/>
            <person name="Jin W."/>
            <person name="Jiang J."/>
            <person name="Leong S.A."/>
            <person name="Iwama H."/>
            <person name="Gojobori T."/>
            <person name="Itoh T."/>
            <person name="Niimura Y."/>
            <person name="Fujii Y."/>
            <person name="Habara T."/>
            <person name="Sakai H."/>
            <person name="Sato Y."/>
            <person name="Wilson G."/>
            <person name="Kumar K."/>
            <person name="McCouch S."/>
            <person name="Juretic N."/>
            <person name="Hoen D."/>
            <person name="Wright S."/>
            <person name="Bruskiewich R."/>
            <person name="Bureau T."/>
            <person name="Miyao A."/>
            <person name="Hirochika H."/>
            <person name="Nishikawa T."/>
            <person name="Kadowaki K."/>
            <person name="Sugiura M."/>
            <person name="Burr B."/>
            <person name="Sasaki T."/>
        </authorList>
    </citation>
    <scope>NUCLEOTIDE SEQUENCE [LARGE SCALE GENOMIC DNA]</scope>
    <source>
        <strain evidence="4">cv. Nipponbare</strain>
    </source>
</reference>
<sequence>MWTHCQPLPILFLLSLSSLLVFSTDFYSLSEPYRLLRRNHRHSFFSQSTCRRDPFPTQRSRRRDPFPSQSLTPPRASHLPRVSSGLSPASSLQAAMHGAPWRQRRFWPPASSISPLFPLRLRDHRRRRIPSHPPCRDGEGPPAAGRSSHWIRVRARWIRARAHLIRARACRIGRQGAQRRRFLSSLLRDRRWRGVAVAMDLGTGRGDAQGSGSANA</sequence>
<accession>Q6H412</accession>
<evidence type="ECO:0000256" key="2">
    <source>
        <dbReference type="SAM" id="SignalP"/>
    </source>
</evidence>
<feature type="chain" id="PRO_5004273966" evidence="2">
    <location>
        <begin position="24"/>
        <end position="216"/>
    </location>
</feature>
<feature type="region of interest" description="Disordered" evidence="1">
    <location>
        <begin position="47"/>
        <end position="89"/>
    </location>
</feature>
<keyword evidence="2" id="KW-0732">Signal</keyword>